<dbReference type="CDD" id="cd05666">
    <property type="entry name" value="M20_Acy1-like"/>
    <property type="match status" value="1"/>
</dbReference>
<dbReference type="GO" id="GO:0046872">
    <property type="term" value="F:metal ion binding"/>
    <property type="evidence" value="ECO:0007669"/>
    <property type="project" value="UniProtKB-KW"/>
</dbReference>
<feature type="binding site" evidence="2">
    <location>
        <position position="108"/>
    </location>
    <ligand>
        <name>Mn(2+)</name>
        <dbReference type="ChEBI" id="CHEBI:29035"/>
        <label>2</label>
    </ligand>
</feature>
<dbReference type="Pfam" id="PF07687">
    <property type="entry name" value="M20_dimer"/>
    <property type="match status" value="1"/>
</dbReference>
<dbReference type="RefSeq" id="WP_100289715.1">
    <property type="nucleotide sequence ID" value="NZ_PHHA01000034.1"/>
</dbReference>
<name>A0A2M8RZQ9_9PAST</name>
<dbReference type="SUPFAM" id="SSF55031">
    <property type="entry name" value="Bacterial exopeptidase dimerisation domain"/>
    <property type="match status" value="1"/>
</dbReference>
<evidence type="ECO:0000256" key="2">
    <source>
        <dbReference type="PIRSR" id="PIRSR005962-1"/>
    </source>
</evidence>
<feature type="binding site" evidence="2">
    <location>
        <position position="141"/>
    </location>
    <ligand>
        <name>Mn(2+)</name>
        <dbReference type="ChEBI" id="CHEBI:29035"/>
        <label>2</label>
    </ligand>
</feature>
<comment type="caution">
    <text evidence="4">The sequence shown here is derived from an EMBL/GenBank/DDBJ whole genome shotgun (WGS) entry which is preliminary data.</text>
</comment>
<gene>
    <name evidence="4" type="ORF">CVP05_11525</name>
</gene>
<feature type="binding site" evidence="2">
    <location>
        <position position="106"/>
    </location>
    <ligand>
        <name>Mn(2+)</name>
        <dbReference type="ChEBI" id="CHEBI:29035"/>
        <label>2</label>
    </ligand>
</feature>
<proteinExistence type="predicted"/>
<dbReference type="InterPro" id="IPR002933">
    <property type="entry name" value="Peptidase_M20"/>
</dbReference>
<evidence type="ECO:0000259" key="3">
    <source>
        <dbReference type="Pfam" id="PF07687"/>
    </source>
</evidence>
<dbReference type="GO" id="GO:0050118">
    <property type="term" value="F:N-acetyldiaminopimelate deacetylase activity"/>
    <property type="evidence" value="ECO:0007669"/>
    <property type="project" value="UniProtKB-ARBA"/>
</dbReference>
<dbReference type="FunFam" id="3.30.70.360:FF:000001">
    <property type="entry name" value="N-acetyldiaminopimelate deacetylase"/>
    <property type="match status" value="1"/>
</dbReference>
<comment type="cofactor">
    <cofactor evidence="2">
        <name>Mn(2+)</name>
        <dbReference type="ChEBI" id="CHEBI:29035"/>
    </cofactor>
    <text evidence="2">The Mn(2+) ion enhances activity.</text>
</comment>
<feature type="binding site" evidence="2">
    <location>
        <position position="167"/>
    </location>
    <ligand>
        <name>Mn(2+)</name>
        <dbReference type="ChEBI" id="CHEBI:29035"/>
        <label>2</label>
    </ligand>
</feature>
<keyword evidence="2" id="KW-0479">Metal-binding</keyword>
<dbReference type="InterPro" id="IPR017439">
    <property type="entry name" value="Amidohydrolase"/>
</dbReference>
<dbReference type="InterPro" id="IPR036264">
    <property type="entry name" value="Bact_exopeptidase_dim_dom"/>
</dbReference>
<dbReference type="Pfam" id="PF01546">
    <property type="entry name" value="Peptidase_M20"/>
    <property type="match status" value="1"/>
</dbReference>
<evidence type="ECO:0000313" key="4">
    <source>
        <dbReference type="EMBL" id="PJG84382.1"/>
    </source>
</evidence>
<dbReference type="AlphaFoldDB" id="A0A2M8RZQ9"/>
<dbReference type="Gene3D" id="3.40.630.10">
    <property type="entry name" value="Zn peptidases"/>
    <property type="match status" value="1"/>
</dbReference>
<dbReference type="OrthoDB" id="9777385at2"/>
<reference evidence="4 5" key="1">
    <citation type="submission" date="2017-11" db="EMBL/GenBank/DDBJ databases">
        <title>Reclassification of Bisgaard taxon 7 as Conservatibacter flavescens gen. nov., sp. nov.</title>
        <authorList>
            <person name="Christensen H."/>
        </authorList>
    </citation>
    <scope>NUCLEOTIDE SEQUENCE [LARGE SCALE GENOMIC DNA]</scope>
    <source>
        <strain evidence="4 5">7_4</strain>
    </source>
</reference>
<evidence type="ECO:0000313" key="5">
    <source>
        <dbReference type="Proteomes" id="UP000229329"/>
    </source>
</evidence>
<dbReference type="PIRSF" id="PIRSF005962">
    <property type="entry name" value="Pept_M20D_amidohydro"/>
    <property type="match status" value="1"/>
</dbReference>
<dbReference type="EMBL" id="PHHA01000034">
    <property type="protein sequence ID" value="PJG84382.1"/>
    <property type="molecule type" value="Genomic_DNA"/>
</dbReference>
<dbReference type="GO" id="GO:0019877">
    <property type="term" value="P:diaminopimelate biosynthetic process"/>
    <property type="evidence" value="ECO:0007669"/>
    <property type="project" value="UniProtKB-ARBA"/>
</dbReference>
<protein>
    <submittedName>
        <fullName evidence="4">Amidohydrolase</fullName>
    </submittedName>
</protein>
<dbReference type="PANTHER" id="PTHR11014:SF63">
    <property type="entry name" value="METALLOPEPTIDASE, PUTATIVE (AFU_ORTHOLOGUE AFUA_6G09600)-RELATED"/>
    <property type="match status" value="1"/>
</dbReference>
<dbReference type="Proteomes" id="UP000229329">
    <property type="component" value="Unassembled WGS sequence"/>
</dbReference>
<organism evidence="4 5">
    <name type="scientific">Conservatibacter flavescens</name>
    <dbReference type="NCBI Taxonomy" id="28161"/>
    <lineage>
        <taxon>Bacteria</taxon>
        <taxon>Pseudomonadati</taxon>
        <taxon>Pseudomonadota</taxon>
        <taxon>Gammaproteobacteria</taxon>
        <taxon>Pasteurellales</taxon>
        <taxon>Pasteurellaceae</taxon>
        <taxon>Conservatibacter</taxon>
    </lineage>
</organism>
<dbReference type="PANTHER" id="PTHR11014">
    <property type="entry name" value="PEPTIDASE M20 FAMILY MEMBER"/>
    <property type="match status" value="1"/>
</dbReference>
<evidence type="ECO:0000256" key="1">
    <source>
        <dbReference type="ARBA" id="ARBA00022801"/>
    </source>
</evidence>
<keyword evidence="1 4" id="KW-0378">Hydrolase</keyword>
<dbReference type="SUPFAM" id="SSF53187">
    <property type="entry name" value="Zn-dependent exopeptidases"/>
    <property type="match status" value="1"/>
</dbReference>
<feature type="domain" description="Peptidase M20 dimerisation" evidence="3">
    <location>
        <begin position="190"/>
        <end position="283"/>
    </location>
</feature>
<dbReference type="Gene3D" id="3.30.70.360">
    <property type="match status" value="1"/>
</dbReference>
<sequence length="389" mass="42593">MSPTNSIFDTISSWQQEARSIRQHLHQYPEIGFTEVKTQSFIVELLTKYGVDSIDTSFAKTGVVATIKGHIDGPLIGLRADIDALPINEANAFSYRSQHSGYMHACGHDGHTTMLLMAAKFLCLNRDFAGTAVLFFQPAEEGLGGAKAMITEGVLKKYPVVSIYALHNMPNMPSHTFGFKSGPIMASSDRFYITVTGNGGHAAMPHTTKDPLLGATFIYQGIQSFVARTFNPLDSVVVSVTQIHCGETTNVIADKAELTGTFRTLNNQVRQQVIEQLEQLVPHIAQAFNLEAHIKFGAISHPVTMNTQQETERAITAAQQIVGIDKVDCDILPLMGSEDFSIFLNEVPGCYGFIGNGDSAALHNTKYDFNDEIIPYGASYFVQVVKSYT</sequence>
<dbReference type="NCBIfam" id="TIGR01891">
    <property type="entry name" value="amidohydrolases"/>
    <property type="match status" value="1"/>
</dbReference>
<accession>A0A2M8RZQ9</accession>
<feature type="binding site" evidence="2">
    <location>
        <position position="363"/>
    </location>
    <ligand>
        <name>Mn(2+)</name>
        <dbReference type="ChEBI" id="CHEBI:29035"/>
        <label>2</label>
    </ligand>
</feature>
<keyword evidence="2" id="KW-0464">Manganese</keyword>
<dbReference type="InterPro" id="IPR011650">
    <property type="entry name" value="Peptidase_M20_dimer"/>
</dbReference>
<keyword evidence="5" id="KW-1185">Reference proteome</keyword>